<dbReference type="InterPro" id="IPR050325">
    <property type="entry name" value="Prot/Nucl_acid_deglycase"/>
</dbReference>
<evidence type="ECO:0000256" key="1">
    <source>
        <dbReference type="ARBA" id="ARBA00023016"/>
    </source>
</evidence>
<dbReference type="Proteomes" id="UP000009049">
    <property type="component" value="Chromosome"/>
</dbReference>
<organism evidence="5 6">
    <name type="scientific">Robiginitalea biformata (strain ATCC BAA-864 / DSM 15991 / KCTC 12146 / HTCC2501)</name>
    <dbReference type="NCBI Taxonomy" id="313596"/>
    <lineage>
        <taxon>Bacteria</taxon>
        <taxon>Pseudomonadati</taxon>
        <taxon>Bacteroidota</taxon>
        <taxon>Flavobacteriia</taxon>
        <taxon>Flavobacteriales</taxon>
        <taxon>Flavobacteriaceae</taxon>
        <taxon>Robiginitalea</taxon>
    </lineage>
</organism>
<dbReference type="OrthoDB" id="9792284at2"/>
<dbReference type="GO" id="GO:0019243">
    <property type="term" value="P:methylglyoxal catabolic process to D-lactate via S-lactoyl-glutathione"/>
    <property type="evidence" value="ECO:0007669"/>
    <property type="project" value="TreeGrafter"/>
</dbReference>
<dbReference type="AlphaFoldDB" id="A4CME4"/>
<evidence type="ECO:0000256" key="2">
    <source>
        <dbReference type="ARBA" id="ARBA00023239"/>
    </source>
</evidence>
<reference evidence="5 6" key="1">
    <citation type="journal article" date="2009" name="J. Bacteriol.">
        <title>Complete genome sequence of Robiginitalea biformata HTCC2501.</title>
        <authorList>
            <person name="Oh H.M."/>
            <person name="Giovannoni S.J."/>
            <person name="Lee K."/>
            <person name="Ferriera S."/>
            <person name="Johnson J."/>
            <person name="Cho J.C."/>
        </authorList>
    </citation>
    <scope>NUCLEOTIDE SEQUENCE [LARGE SCALE GENOMIC DNA]</scope>
    <source>
        <strain evidence="6">ATCC BAA-864 / HTCC2501 / KCTC 12146</strain>
    </source>
</reference>
<accession>A4CME4</accession>
<dbReference type="Gene3D" id="3.40.50.880">
    <property type="match status" value="1"/>
</dbReference>
<keyword evidence="2" id="KW-0456">Lyase</keyword>
<evidence type="ECO:0000259" key="4">
    <source>
        <dbReference type="Pfam" id="PF01965"/>
    </source>
</evidence>
<dbReference type="eggNOG" id="COG0693">
    <property type="taxonomic scope" value="Bacteria"/>
</dbReference>
<protein>
    <submittedName>
        <fullName evidence="5">DJ-1/PfpI family protein</fullName>
    </submittedName>
</protein>
<dbReference type="GO" id="GO:0019172">
    <property type="term" value="F:glyoxalase III activity"/>
    <property type="evidence" value="ECO:0007669"/>
    <property type="project" value="TreeGrafter"/>
</dbReference>
<feature type="domain" description="DJ-1/PfpI" evidence="4">
    <location>
        <begin position="43"/>
        <end position="243"/>
    </location>
</feature>
<gene>
    <name evidence="5" type="ordered locus">RB2501_10937</name>
</gene>
<dbReference type="GO" id="GO:0005737">
    <property type="term" value="C:cytoplasm"/>
    <property type="evidence" value="ECO:0007669"/>
    <property type="project" value="TreeGrafter"/>
</dbReference>
<sequence>MKNSILYIAFFLPILLLSQTHPDQKKVLMVVSSYGKDLGATRPGFEFDEFSQAYQIFKQNGLHIDVSSPKGGKVEADKFNKEKAYNMAALEDQKILEVLENTTATSQVDPTRYDAIYVVGGKGAMFDLPYDPSLQDIILDLYRRDSTVISSVCHGPAAFVNVKDGDHYIIKGIEVTGFCNIEEELFGKKWVAEFPFKLEDKLKSRGAVFSQADFMLSHVAVSGKFITGQNPFSTTRSAEEVVKALGIKPTERSLYKDEKSIYLIQDFLDETKSIAWAEQELAENTEAYDIPLIAMWGYYKILASKEDQKALLKGVEIVELTSPHFYNENLQLLLAKTHLLLKNREKARQIANELISKEQLKKEAENLLKEID</sequence>
<comment type="similarity">
    <text evidence="3">Belongs to the peptidase C56 family. HSP31-like subfamily.</text>
</comment>
<dbReference type="InterPro" id="IPR002818">
    <property type="entry name" value="DJ-1/PfpI"/>
</dbReference>
<dbReference type="PANTHER" id="PTHR48094:SF11">
    <property type="entry name" value="GLUTATHIONE-INDEPENDENT GLYOXALASE HSP31-RELATED"/>
    <property type="match status" value="1"/>
</dbReference>
<dbReference type="STRING" id="313596.RB2501_10937"/>
<dbReference type="HOGENOM" id="CLU_064923_0_0_10"/>
<dbReference type="PANTHER" id="PTHR48094">
    <property type="entry name" value="PROTEIN/NUCLEIC ACID DEGLYCASE DJ-1-RELATED"/>
    <property type="match status" value="1"/>
</dbReference>
<name>A4CME4_ROBBH</name>
<keyword evidence="6" id="KW-1185">Reference proteome</keyword>
<dbReference type="RefSeq" id="WP_015754157.1">
    <property type="nucleotide sequence ID" value="NC_013222.1"/>
</dbReference>
<dbReference type="EMBL" id="CP001712">
    <property type="protein sequence ID" value="EAR14836.1"/>
    <property type="molecule type" value="Genomic_DNA"/>
</dbReference>
<keyword evidence="1" id="KW-0346">Stress response</keyword>
<evidence type="ECO:0000313" key="5">
    <source>
        <dbReference type="EMBL" id="EAR14836.1"/>
    </source>
</evidence>
<proteinExistence type="inferred from homology"/>
<dbReference type="SUPFAM" id="SSF52317">
    <property type="entry name" value="Class I glutamine amidotransferase-like"/>
    <property type="match status" value="1"/>
</dbReference>
<evidence type="ECO:0000256" key="3">
    <source>
        <dbReference type="ARBA" id="ARBA00038493"/>
    </source>
</evidence>
<dbReference type="Pfam" id="PF01965">
    <property type="entry name" value="DJ-1_PfpI"/>
    <property type="match status" value="1"/>
</dbReference>
<dbReference type="CDD" id="cd03141">
    <property type="entry name" value="GATase1_Hsp31_like"/>
    <property type="match status" value="1"/>
</dbReference>
<dbReference type="KEGG" id="rbi:RB2501_10937"/>
<evidence type="ECO:0000313" key="6">
    <source>
        <dbReference type="Proteomes" id="UP000009049"/>
    </source>
</evidence>
<dbReference type="InterPro" id="IPR029062">
    <property type="entry name" value="Class_I_gatase-like"/>
</dbReference>